<dbReference type="RefSeq" id="WP_087146549.1">
    <property type="nucleotide sequence ID" value="NZ_FUKJ01000141.1"/>
</dbReference>
<dbReference type="Proteomes" id="UP000195442">
    <property type="component" value="Unassembled WGS sequence"/>
</dbReference>
<proteinExistence type="predicted"/>
<reference evidence="3" key="1">
    <citation type="submission" date="2017-02" db="EMBL/GenBank/DDBJ databases">
        <authorList>
            <person name="Daims H."/>
        </authorList>
    </citation>
    <scope>NUCLEOTIDE SEQUENCE [LARGE SCALE GENOMIC DNA]</scope>
</reference>
<evidence type="ECO:0000313" key="2">
    <source>
        <dbReference type="EMBL" id="SJM91472.1"/>
    </source>
</evidence>
<dbReference type="InterPro" id="IPR041657">
    <property type="entry name" value="HTH_17"/>
</dbReference>
<organism evidence="2 3">
    <name type="scientific">Crenothrix polyspora</name>
    <dbReference type="NCBI Taxonomy" id="360316"/>
    <lineage>
        <taxon>Bacteria</taxon>
        <taxon>Pseudomonadati</taxon>
        <taxon>Pseudomonadota</taxon>
        <taxon>Gammaproteobacteria</taxon>
        <taxon>Methylococcales</taxon>
        <taxon>Crenotrichaceae</taxon>
        <taxon>Crenothrix</taxon>
    </lineage>
</organism>
<dbReference type="InterPro" id="IPR009061">
    <property type="entry name" value="DNA-bd_dom_put_sf"/>
</dbReference>
<accession>A0A1R4H5D6</accession>
<feature type="domain" description="Helix-turn-helix" evidence="1">
    <location>
        <begin position="51"/>
        <end position="99"/>
    </location>
</feature>
<dbReference type="AlphaFoldDB" id="A0A1R4H5D6"/>
<evidence type="ECO:0000313" key="3">
    <source>
        <dbReference type="Proteomes" id="UP000195442"/>
    </source>
</evidence>
<dbReference type="OrthoDB" id="8563171at2"/>
<name>A0A1R4H5D6_9GAMM</name>
<dbReference type="SUPFAM" id="SSF46955">
    <property type="entry name" value="Putative DNA-binding domain"/>
    <property type="match status" value="1"/>
</dbReference>
<dbReference type="Pfam" id="PF12728">
    <property type="entry name" value="HTH_17"/>
    <property type="match status" value="1"/>
</dbReference>
<protein>
    <recommendedName>
        <fullName evidence="1">Helix-turn-helix domain-containing protein</fullName>
    </recommendedName>
</protein>
<evidence type="ECO:0000259" key="1">
    <source>
        <dbReference type="Pfam" id="PF12728"/>
    </source>
</evidence>
<gene>
    <name evidence="2" type="ORF">CRENPOLYSF2_2250002</name>
</gene>
<keyword evidence="3" id="KW-1185">Reference proteome</keyword>
<sequence>MNTLSAEQLFSNLQKLPTPERQHFFVLLSQSFDEKENFTHQELFGHLDNAMFTASEAAEYLEVSMATFRRYLKANKITAITEVGSVHLYSLDALREFKKALQMTKQKS</sequence>
<dbReference type="EMBL" id="FUKJ01000141">
    <property type="protein sequence ID" value="SJM91472.1"/>
    <property type="molecule type" value="Genomic_DNA"/>
</dbReference>